<sequence length="77" mass="8848">MYLLEGFCLPRVNQILKIYFVSSGEKEEMSPKNRPPPPRIEEGVGQVRPNWPDCISAQALGPIQTHIIDRCLQWLDQ</sequence>
<evidence type="ECO:0000313" key="2">
    <source>
        <dbReference type="Proteomes" id="UP001056120"/>
    </source>
</evidence>
<dbReference type="EMBL" id="CM042019">
    <property type="protein sequence ID" value="KAI3823393.1"/>
    <property type="molecule type" value="Genomic_DNA"/>
</dbReference>
<comment type="caution">
    <text evidence="1">The sequence shown here is derived from an EMBL/GenBank/DDBJ whole genome shotgun (WGS) entry which is preliminary data.</text>
</comment>
<name>A0ACB9JTN6_9ASTR</name>
<reference evidence="1 2" key="2">
    <citation type="journal article" date="2022" name="Mol. Ecol. Resour.">
        <title>The genomes of chicory, endive, great burdock and yacon provide insights into Asteraceae paleo-polyploidization history and plant inulin production.</title>
        <authorList>
            <person name="Fan W."/>
            <person name="Wang S."/>
            <person name="Wang H."/>
            <person name="Wang A."/>
            <person name="Jiang F."/>
            <person name="Liu H."/>
            <person name="Zhao H."/>
            <person name="Xu D."/>
            <person name="Zhang Y."/>
        </authorList>
    </citation>
    <scope>NUCLEOTIDE SEQUENCE [LARGE SCALE GENOMIC DNA]</scope>
    <source>
        <strain evidence="2">cv. Yunnan</strain>
        <tissue evidence="1">Leaves</tissue>
    </source>
</reference>
<protein>
    <submittedName>
        <fullName evidence="1">Uncharacterized protein</fullName>
    </submittedName>
</protein>
<proteinExistence type="predicted"/>
<organism evidence="1 2">
    <name type="scientific">Smallanthus sonchifolius</name>
    <dbReference type="NCBI Taxonomy" id="185202"/>
    <lineage>
        <taxon>Eukaryota</taxon>
        <taxon>Viridiplantae</taxon>
        <taxon>Streptophyta</taxon>
        <taxon>Embryophyta</taxon>
        <taxon>Tracheophyta</taxon>
        <taxon>Spermatophyta</taxon>
        <taxon>Magnoliopsida</taxon>
        <taxon>eudicotyledons</taxon>
        <taxon>Gunneridae</taxon>
        <taxon>Pentapetalae</taxon>
        <taxon>asterids</taxon>
        <taxon>campanulids</taxon>
        <taxon>Asterales</taxon>
        <taxon>Asteraceae</taxon>
        <taxon>Asteroideae</taxon>
        <taxon>Heliantheae alliance</taxon>
        <taxon>Millerieae</taxon>
        <taxon>Smallanthus</taxon>
    </lineage>
</organism>
<evidence type="ECO:0000313" key="1">
    <source>
        <dbReference type="EMBL" id="KAI3823393.1"/>
    </source>
</evidence>
<dbReference type="Proteomes" id="UP001056120">
    <property type="component" value="Linkage Group LG02"/>
</dbReference>
<gene>
    <name evidence="1" type="ORF">L1987_04828</name>
</gene>
<reference evidence="2" key="1">
    <citation type="journal article" date="2022" name="Mol. Ecol. Resour.">
        <title>The genomes of chicory, endive, great burdock and yacon provide insights into Asteraceae palaeo-polyploidization history and plant inulin production.</title>
        <authorList>
            <person name="Fan W."/>
            <person name="Wang S."/>
            <person name="Wang H."/>
            <person name="Wang A."/>
            <person name="Jiang F."/>
            <person name="Liu H."/>
            <person name="Zhao H."/>
            <person name="Xu D."/>
            <person name="Zhang Y."/>
        </authorList>
    </citation>
    <scope>NUCLEOTIDE SEQUENCE [LARGE SCALE GENOMIC DNA]</scope>
    <source>
        <strain evidence="2">cv. Yunnan</strain>
    </source>
</reference>
<accession>A0ACB9JTN6</accession>
<keyword evidence="2" id="KW-1185">Reference proteome</keyword>